<evidence type="ECO:0000313" key="8">
    <source>
        <dbReference type="EMBL" id="AZS15849.1"/>
    </source>
</evidence>
<dbReference type="InterPro" id="IPR003370">
    <property type="entry name" value="Chromate_transpt"/>
</dbReference>
<evidence type="ECO:0000256" key="4">
    <source>
        <dbReference type="ARBA" id="ARBA00022692"/>
    </source>
</evidence>
<evidence type="ECO:0000256" key="7">
    <source>
        <dbReference type="SAM" id="Phobius"/>
    </source>
</evidence>
<keyword evidence="3" id="KW-1003">Cell membrane</keyword>
<evidence type="ECO:0000256" key="5">
    <source>
        <dbReference type="ARBA" id="ARBA00022989"/>
    </source>
</evidence>
<evidence type="ECO:0000256" key="3">
    <source>
        <dbReference type="ARBA" id="ARBA00022475"/>
    </source>
</evidence>
<dbReference type="InterPro" id="IPR052518">
    <property type="entry name" value="CHR_Transporter"/>
</dbReference>
<dbReference type="GO" id="GO:0015109">
    <property type="term" value="F:chromate transmembrane transporter activity"/>
    <property type="evidence" value="ECO:0007669"/>
    <property type="project" value="InterPro"/>
</dbReference>
<comment type="subcellular location">
    <subcellularLocation>
        <location evidence="1">Cell membrane</location>
        <topology evidence="1">Multi-pass membrane protein</topology>
    </subcellularLocation>
</comment>
<dbReference type="PANTHER" id="PTHR43663:SF1">
    <property type="entry name" value="CHROMATE TRANSPORTER"/>
    <property type="match status" value="1"/>
</dbReference>
<dbReference type="Proteomes" id="UP000270678">
    <property type="component" value="Chromosome"/>
</dbReference>
<evidence type="ECO:0000256" key="1">
    <source>
        <dbReference type="ARBA" id="ARBA00004651"/>
    </source>
</evidence>
<comment type="similarity">
    <text evidence="2">Belongs to the chromate ion transporter (CHR) (TC 2.A.51) family.</text>
</comment>
<feature type="transmembrane region" description="Helical" evidence="7">
    <location>
        <begin position="169"/>
        <end position="184"/>
    </location>
</feature>
<evidence type="ECO:0000256" key="2">
    <source>
        <dbReference type="ARBA" id="ARBA00005262"/>
    </source>
</evidence>
<feature type="transmembrane region" description="Helical" evidence="7">
    <location>
        <begin position="7"/>
        <end position="29"/>
    </location>
</feature>
<evidence type="ECO:0000256" key="6">
    <source>
        <dbReference type="ARBA" id="ARBA00023136"/>
    </source>
</evidence>
<feature type="transmembrane region" description="Helical" evidence="7">
    <location>
        <begin position="71"/>
        <end position="96"/>
    </location>
</feature>
<protein>
    <submittedName>
        <fullName evidence="8">Chromate transporter</fullName>
    </submittedName>
</protein>
<name>A0A3Q9IC99_9BACL</name>
<reference evidence="9" key="1">
    <citation type="submission" date="2018-12" db="EMBL/GenBank/DDBJ databases">
        <title>Complete genome sequence of Paenibacillus sp. MBLB1234.</title>
        <authorList>
            <person name="Nam Y.-D."/>
            <person name="Kang J."/>
            <person name="Chung W.-H."/>
            <person name="Park Y.S."/>
        </authorList>
    </citation>
    <scope>NUCLEOTIDE SEQUENCE [LARGE SCALE GENOMIC DNA]</scope>
    <source>
        <strain evidence="9">MBLB1234</strain>
    </source>
</reference>
<feature type="transmembrane region" description="Helical" evidence="7">
    <location>
        <begin position="144"/>
        <end position="162"/>
    </location>
</feature>
<organism evidence="8 9">
    <name type="scientific">Paenibacillus lutimineralis</name>
    <dbReference type="NCBI Taxonomy" id="2707005"/>
    <lineage>
        <taxon>Bacteria</taxon>
        <taxon>Bacillati</taxon>
        <taxon>Bacillota</taxon>
        <taxon>Bacilli</taxon>
        <taxon>Bacillales</taxon>
        <taxon>Paenibacillaceae</taxon>
        <taxon>Paenibacillus</taxon>
    </lineage>
</organism>
<keyword evidence="4 7" id="KW-0812">Transmembrane</keyword>
<feature type="transmembrane region" description="Helical" evidence="7">
    <location>
        <begin position="117"/>
        <end position="138"/>
    </location>
</feature>
<dbReference type="RefSeq" id="WP_126999892.1">
    <property type="nucleotide sequence ID" value="NZ_CP034346.1"/>
</dbReference>
<keyword evidence="5 7" id="KW-1133">Transmembrane helix</keyword>
<proteinExistence type="inferred from homology"/>
<dbReference type="EMBL" id="CP034346">
    <property type="protein sequence ID" value="AZS15849.1"/>
    <property type="molecule type" value="Genomic_DNA"/>
</dbReference>
<evidence type="ECO:0000313" key="9">
    <source>
        <dbReference type="Proteomes" id="UP000270678"/>
    </source>
</evidence>
<sequence length="185" mass="20117">MGELWQLLLAFLQIGLFSIGGGYVIIPFIQELAVEKYAWISQQVFTDIITISQMTPGPLAVNTSTFVGLRIAGIPGAMIATFGCVISGVGISILLYRFIQRYNKSVYVFETLNVLRAVSLGLIISAATTILLLTLLGISEISMAAKVDWIAVAFFAVSLYVLRKWKMNPVLLMVLTGILGGIVIQ</sequence>
<dbReference type="GO" id="GO:0005886">
    <property type="term" value="C:plasma membrane"/>
    <property type="evidence" value="ECO:0007669"/>
    <property type="project" value="UniProtKB-SubCell"/>
</dbReference>
<gene>
    <name evidence="8" type="ORF">EI981_16335</name>
</gene>
<keyword evidence="6 7" id="KW-0472">Membrane</keyword>
<dbReference type="Pfam" id="PF02417">
    <property type="entry name" value="Chromate_transp"/>
    <property type="match status" value="1"/>
</dbReference>
<accession>A0A3Q9IC99</accession>
<dbReference type="AlphaFoldDB" id="A0A3Q9IC99"/>
<keyword evidence="9" id="KW-1185">Reference proteome</keyword>
<dbReference type="OrthoDB" id="9027281at2"/>
<dbReference type="KEGG" id="plut:EI981_16335"/>
<dbReference type="PANTHER" id="PTHR43663">
    <property type="entry name" value="CHROMATE TRANSPORT PROTEIN-RELATED"/>
    <property type="match status" value="1"/>
</dbReference>